<dbReference type="EMBL" id="MU006216">
    <property type="protein sequence ID" value="KAF2832915.1"/>
    <property type="molecule type" value="Genomic_DNA"/>
</dbReference>
<gene>
    <name evidence="3" type="ORF">CC86DRAFT_364920</name>
</gene>
<feature type="domain" description="GST N-terminal" evidence="1">
    <location>
        <begin position="18"/>
        <end position="95"/>
    </location>
</feature>
<dbReference type="Pfam" id="PF13409">
    <property type="entry name" value="GST_N_2"/>
    <property type="match status" value="1"/>
</dbReference>
<dbReference type="AlphaFoldDB" id="A0A6A7AJZ4"/>
<sequence>MSEQVIFYDLANQQGTAWSLNPWKTRLILNYKNIPYKTEWIEYPDLAPKLQALGIPPNDPSAPGYFTPYSSPAIRYASGSCGMDSWPIAHELEKQYPSPSLHLDDPIVVQMRDHVSNIMKPLVAHLLPKVPDVILNPVSAKYFNDTRAQVFGMTLQEMERTMATEQAWEDAKPPAREVGKWLRMDGAGPFFLGKTVSYADFILVAFFQMLKRIGQSELERYLALDEAFPKVYEACGKWLEKED</sequence>
<dbReference type="Pfam" id="PF22041">
    <property type="entry name" value="GST_C_7"/>
    <property type="match status" value="1"/>
</dbReference>
<dbReference type="Proteomes" id="UP000799424">
    <property type="component" value="Unassembled WGS sequence"/>
</dbReference>
<dbReference type="Gene3D" id="1.20.1050.10">
    <property type="match status" value="1"/>
</dbReference>
<dbReference type="InterPro" id="IPR004045">
    <property type="entry name" value="Glutathione_S-Trfase_N"/>
</dbReference>
<evidence type="ECO:0000259" key="1">
    <source>
        <dbReference type="Pfam" id="PF13409"/>
    </source>
</evidence>
<dbReference type="InterPro" id="IPR054416">
    <property type="entry name" value="GST_UstS-like_C"/>
</dbReference>
<dbReference type="Gene3D" id="3.40.30.10">
    <property type="entry name" value="Glutaredoxin"/>
    <property type="match status" value="1"/>
</dbReference>
<accession>A0A6A7AJZ4</accession>
<keyword evidence="4" id="KW-1185">Reference proteome</keyword>
<feature type="domain" description="Glutathione S-transferase UstS-like C-terminal" evidence="2">
    <location>
        <begin position="116"/>
        <end position="220"/>
    </location>
</feature>
<dbReference type="InterPro" id="IPR036282">
    <property type="entry name" value="Glutathione-S-Trfase_C_sf"/>
</dbReference>
<reference evidence="3" key="1">
    <citation type="journal article" date="2020" name="Stud. Mycol.">
        <title>101 Dothideomycetes genomes: a test case for predicting lifestyles and emergence of pathogens.</title>
        <authorList>
            <person name="Haridas S."/>
            <person name="Albert R."/>
            <person name="Binder M."/>
            <person name="Bloem J."/>
            <person name="Labutti K."/>
            <person name="Salamov A."/>
            <person name="Andreopoulos B."/>
            <person name="Baker S."/>
            <person name="Barry K."/>
            <person name="Bills G."/>
            <person name="Bluhm B."/>
            <person name="Cannon C."/>
            <person name="Castanera R."/>
            <person name="Culley D."/>
            <person name="Daum C."/>
            <person name="Ezra D."/>
            <person name="Gonzalez J."/>
            <person name="Henrissat B."/>
            <person name="Kuo A."/>
            <person name="Liang C."/>
            <person name="Lipzen A."/>
            <person name="Lutzoni F."/>
            <person name="Magnuson J."/>
            <person name="Mondo S."/>
            <person name="Nolan M."/>
            <person name="Ohm R."/>
            <person name="Pangilinan J."/>
            <person name="Park H.-J."/>
            <person name="Ramirez L."/>
            <person name="Alfaro M."/>
            <person name="Sun H."/>
            <person name="Tritt A."/>
            <person name="Yoshinaga Y."/>
            <person name="Zwiers L.-H."/>
            <person name="Turgeon B."/>
            <person name="Goodwin S."/>
            <person name="Spatafora J."/>
            <person name="Crous P."/>
            <person name="Grigoriev I."/>
        </authorList>
    </citation>
    <scope>NUCLEOTIDE SEQUENCE</scope>
    <source>
        <strain evidence="3">CBS 113818</strain>
    </source>
</reference>
<protein>
    <submittedName>
        <fullName evidence="3">Glutathione S-transferas-like protein</fullName>
    </submittedName>
</protein>
<dbReference type="OrthoDB" id="4951845at2759"/>
<dbReference type="SUPFAM" id="SSF47616">
    <property type="entry name" value="GST C-terminal domain-like"/>
    <property type="match status" value="1"/>
</dbReference>
<evidence type="ECO:0000313" key="4">
    <source>
        <dbReference type="Proteomes" id="UP000799424"/>
    </source>
</evidence>
<organism evidence="3 4">
    <name type="scientific">Ophiobolus disseminans</name>
    <dbReference type="NCBI Taxonomy" id="1469910"/>
    <lineage>
        <taxon>Eukaryota</taxon>
        <taxon>Fungi</taxon>
        <taxon>Dikarya</taxon>
        <taxon>Ascomycota</taxon>
        <taxon>Pezizomycotina</taxon>
        <taxon>Dothideomycetes</taxon>
        <taxon>Pleosporomycetidae</taxon>
        <taxon>Pleosporales</taxon>
        <taxon>Pleosporineae</taxon>
        <taxon>Phaeosphaeriaceae</taxon>
        <taxon>Ophiobolus</taxon>
    </lineage>
</organism>
<evidence type="ECO:0000259" key="2">
    <source>
        <dbReference type="Pfam" id="PF22041"/>
    </source>
</evidence>
<proteinExistence type="predicted"/>
<evidence type="ECO:0000313" key="3">
    <source>
        <dbReference type="EMBL" id="KAF2832915.1"/>
    </source>
</evidence>
<name>A0A6A7AJZ4_9PLEO</name>